<feature type="compositionally biased region" description="Basic and acidic residues" evidence="4">
    <location>
        <begin position="449"/>
        <end position="478"/>
    </location>
</feature>
<keyword evidence="3" id="KW-0539">Nucleus</keyword>
<evidence type="ECO:0000313" key="6">
    <source>
        <dbReference type="EMBL" id="EJW84812.1"/>
    </source>
</evidence>
<feature type="non-terminal residue" evidence="6">
    <location>
        <position position="1"/>
    </location>
</feature>
<proteinExistence type="predicted"/>
<dbReference type="SMART" id="SM00060">
    <property type="entry name" value="FN3"/>
    <property type="match status" value="2"/>
</dbReference>
<dbReference type="InterPro" id="IPR013783">
    <property type="entry name" value="Ig-like_fold"/>
</dbReference>
<organism evidence="6 7">
    <name type="scientific">Wuchereria bancrofti</name>
    <dbReference type="NCBI Taxonomy" id="6293"/>
    <lineage>
        <taxon>Eukaryota</taxon>
        <taxon>Metazoa</taxon>
        <taxon>Ecdysozoa</taxon>
        <taxon>Nematoda</taxon>
        <taxon>Chromadorea</taxon>
        <taxon>Rhabditida</taxon>
        <taxon>Spirurina</taxon>
        <taxon>Spiruromorpha</taxon>
        <taxon>Filarioidea</taxon>
        <taxon>Onchocercidae</taxon>
        <taxon>Wuchereria</taxon>
    </lineage>
</organism>
<reference evidence="7" key="1">
    <citation type="submission" date="2012-08" db="EMBL/GenBank/DDBJ databases">
        <title>The Genome Sequence of Wuchereria bancrofti.</title>
        <authorList>
            <person name="Nutman T.B."/>
            <person name="Fink D.L."/>
            <person name="Russ C."/>
            <person name="Young S."/>
            <person name="Zeng Q."/>
            <person name="Koehrsen M."/>
            <person name="Alvarado L."/>
            <person name="Berlin A."/>
            <person name="Chapman S.B."/>
            <person name="Chen Z."/>
            <person name="Freedman E."/>
            <person name="Gellesch M."/>
            <person name="Goldberg J."/>
            <person name="Griggs A."/>
            <person name="Gujja S."/>
            <person name="Heilman E.R."/>
            <person name="Heiman D."/>
            <person name="Hepburn T."/>
            <person name="Howarth C."/>
            <person name="Jen D."/>
            <person name="Larson L."/>
            <person name="Lewis B."/>
            <person name="Mehta T."/>
            <person name="Park D."/>
            <person name="Pearson M."/>
            <person name="Roberts A."/>
            <person name="Saif S."/>
            <person name="Shea T."/>
            <person name="Shenoy N."/>
            <person name="Sisk P."/>
            <person name="Stolte C."/>
            <person name="Sykes S."/>
            <person name="Walk T."/>
            <person name="White J."/>
            <person name="Yandava C."/>
            <person name="Haas B."/>
            <person name="Henn M.R."/>
            <person name="Nusbaum C."/>
            <person name="Birren B."/>
        </authorList>
    </citation>
    <scope>NUCLEOTIDE SEQUENCE [LARGE SCALE GENOMIC DNA]</scope>
    <source>
        <strain evidence="7">NA</strain>
    </source>
</reference>
<dbReference type="GO" id="GO:0006338">
    <property type="term" value="P:chromatin remodeling"/>
    <property type="evidence" value="ECO:0007669"/>
    <property type="project" value="TreeGrafter"/>
</dbReference>
<feature type="region of interest" description="Disordered" evidence="4">
    <location>
        <begin position="743"/>
        <end position="769"/>
    </location>
</feature>
<evidence type="ECO:0000259" key="5">
    <source>
        <dbReference type="PROSITE" id="PS50853"/>
    </source>
</evidence>
<comment type="caution">
    <text evidence="6">The sequence shown here is derived from an EMBL/GenBank/DDBJ whole genome shotgun (WGS) entry which is preliminary data.</text>
</comment>
<evidence type="ECO:0000256" key="4">
    <source>
        <dbReference type="SAM" id="MobiDB-lite"/>
    </source>
</evidence>
<feature type="compositionally biased region" description="Basic and acidic residues" evidence="4">
    <location>
        <begin position="382"/>
        <end position="396"/>
    </location>
</feature>
<dbReference type="PROSITE" id="PS50853">
    <property type="entry name" value="FN3"/>
    <property type="match status" value="1"/>
</dbReference>
<feature type="compositionally biased region" description="Low complexity" evidence="4">
    <location>
        <begin position="750"/>
        <end position="760"/>
    </location>
</feature>
<dbReference type="InterPro" id="IPR003961">
    <property type="entry name" value="FN3_dom"/>
</dbReference>
<dbReference type="InterPro" id="IPR043536">
    <property type="entry name" value="HCF1/2"/>
</dbReference>
<feature type="compositionally biased region" description="Low complexity" evidence="4">
    <location>
        <begin position="397"/>
        <end position="406"/>
    </location>
</feature>
<dbReference type="InterPro" id="IPR036116">
    <property type="entry name" value="FN3_sf"/>
</dbReference>
<dbReference type="GO" id="GO:0035097">
    <property type="term" value="C:histone methyltransferase complex"/>
    <property type="evidence" value="ECO:0007669"/>
    <property type="project" value="TreeGrafter"/>
</dbReference>
<gene>
    <name evidence="6" type="ORF">WUBG_04276</name>
</gene>
<evidence type="ECO:0000313" key="7">
    <source>
        <dbReference type="Proteomes" id="UP000004810"/>
    </source>
</evidence>
<dbReference type="AlphaFoldDB" id="J9F5M8"/>
<dbReference type="InterPro" id="IPR015915">
    <property type="entry name" value="Kelch-typ_b-propeller"/>
</dbReference>
<dbReference type="Gene3D" id="2.60.40.10">
    <property type="entry name" value="Immunoglobulins"/>
    <property type="match status" value="2"/>
</dbReference>
<dbReference type="SUPFAM" id="SSF49265">
    <property type="entry name" value="Fibronectin type III"/>
    <property type="match status" value="1"/>
</dbReference>
<dbReference type="EMBL" id="ADBV01001446">
    <property type="protein sequence ID" value="EJW84812.1"/>
    <property type="molecule type" value="Genomic_DNA"/>
</dbReference>
<feature type="region of interest" description="Disordered" evidence="4">
    <location>
        <begin position="373"/>
        <end position="413"/>
    </location>
</feature>
<protein>
    <recommendedName>
        <fullName evidence="5">Fibronectin type-III domain-containing protein</fullName>
    </recommendedName>
</protein>
<dbReference type="Gene3D" id="6.10.250.2590">
    <property type="match status" value="1"/>
</dbReference>
<dbReference type="CDD" id="cd00063">
    <property type="entry name" value="FN3"/>
    <property type="match status" value="2"/>
</dbReference>
<feature type="domain" description="Fibronectin type-III" evidence="5">
    <location>
        <begin position="628"/>
        <end position="733"/>
    </location>
</feature>
<feature type="compositionally biased region" description="Basic and acidic residues" evidence="4">
    <location>
        <begin position="486"/>
        <end position="498"/>
    </location>
</feature>
<dbReference type="PANTHER" id="PTHR46003:SF1">
    <property type="entry name" value="HOST CELL FACTOR"/>
    <property type="match status" value="1"/>
</dbReference>
<comment type="subcellular location">
    <subcellularLocation>
        <location evidence="1">Nucleus</location>
    </subcellularLocation>
</comment>
<dbReference type="PANTHER" id="PTHR46003">
    <property type="entry name" value="HOST CELL FACTOR"/>
    <property type="match status" value="1"/>
</dbReference>
<dbReference type="GO" id="GO:0003713">
    <property type="term" value="F:transcription coactivator activity"/>
    <property type="evidence" value="ECO:0007669"/>
    <property type="project" value="TreeGrafter"/>
</dbReference>
<accession>J9F5M8</accession>
<dbReference type="Proteomes" id="UP000004810">
    <property type="component" value="Unassembled WGS sequence"/>
</dbReference>
<name>J9F5M8_WUCBA</name>
<dbReference type="SUPFAM" id="SSF117281">
    <property type="entry name" value="Kelch motif"/>
    <property type="match status" value="1"/>
</dbReference>
<evidence type="ECO:0000256" key="1">
    <source>
        <dbReference type="ARBA" id="ARBA00004123"/>
    </source>
</evidence>
<feature type="region of interest" description="Disordered" evidence="4">
    <location>
        <begin position="449"/>
        <end position="501"/>
    </location>
</feature>
<sequence length="769" mass="82847">ELINLAAVPRARAGHSAVVINKRLYVWSGRDGYRKAWNNQVCCKDMWYLETDKPDAPGRVQLIRATVSGLEVCWNAVPTAEAYFLQLRKFETKPDDIIRSASSFRLAATGKPLAGKVIAIRSAAASGPQVMKVVRSAPGGAAAIMGQGPRGHFLRVLPAPRFTTANQAAIVKHPAAKAILVTKAPGAGYTAPHKLLFLQQTNCPTVSASNVSTGDSPQLAVVESVSAHVVQSGNSSAEPAAIATEHAPSISTQGTTYTTPVMPNVDVGLPQNLLDETAPDSETCVIQNADASEQHVKQSSDTATGAYRSSGFITQDTKKRMCHHWVLLICRRLLRYGIYVQCTPSGDAVASSKIMRPKTSVITIATLPPTDTQLELSSADVTPEKSPMEKDVKNENEANSASSAGSNERDKSEIAAVVECKEEETDSRDKDNVEGDVMPVIKKVKVEGVSGDKETKNDIPLDKIEQSGDLDSSRDSEKLQIVTTSSEEHSPDIKESEPLKSIPIKTSNLVDSPSVSQSITATSGMDTEISTDLGITVNTDNEAVEELKAEPEWYNVGIIKGTSHLVTHYFLPCSADMEDAFGASYLRKAELEAGTAYHFRVAGINACGRGNWSEVTAFKNCLPGYPGAPSNIKVTKSSEGAHLTWDPPQSSIGKVTEYSVYLAVRNTHGRETHLSFVRVYVGSDPFCVVSLANLHAAHIDKSSKPAILFRIAARNEKGYGPATQVRWLQERPLRPVTVIGASAGSHRNPQQRAAPAQTTQVPYKKLRFG</sequence>
<evidence type="ECO:0000256" key="2">
    <source>
        <dbReference type="ARBA" id="ARBA00022441"/>
    </source>
</evidence>
<keyword evidence="2" id="KW-0880">Kelch repeat</keyword>
<evidence type="ECO:0000256" key="3">
    <source>
        <dbReference type="ARBA" id="ARBA00023242"/>
    </source>
</evidence>